<dbReference type="PANTHER" id="PTHR43669:SF3">
    <property type="entry name" value="ALCOHOL DEHYDROGENASE, PUTATIVE (AFU_ORTHOLOGUE AFUA_3G03445)-RELATED"/>
    <property type="match status" value="1"/>
</dbReference>
<dbReference type="PROSITE" id="PS00061">
    <property type="entry name" value="ADH_SHORT"/>
    <property type="match status" value="1"/>
</dbReference>
<evidence type="ECO:0000256" key="1">
    <source>
        <dbReference type="ARBA" id="ARBA00006484"/>
    </source>
</evidence>
<keyword evidence="5" id="KW-1185">Reference proteome</keyword>
<dbReference type="EMBL" id="BAABGT010000078">
    <property type="protein sequence ID" value="GAA4553936.1"/>
    <property type="molecule type" value="Genomic_DNA"/>
</dbReference>
<dbReference type="PRINTS" id="PR00081">
    <property type="entry name" value="GDHRDH"/>
</dbReference>
<evidence type="ECO:0000313" key="5">
    <source>
        <dbReference type="Proteomes" id="UP001501598"/>
    </source>
</evidence>
<feature type="domain" description="Ketoreductase" evidence="3">
    <location>
        <begin position="3"/>
        <end position="204"/>
    </location>
</feature>
<sequence>MDGTVVVTGAAGGIGSATCRLLAARGVPVAAVDLPDGHGVSRAEPMVRAVRERGGAAVAVAADLRDPTALAAATATVAERLGPIGGVFANAGVLRAGGAASPSDEGWQESFDVNVTGAWNIVRAALPHFRPDGGGIVLTSSIAGAKGMSGFAGYVASKHAVVGLMRALAHELGPRSIRVNTVHPTAVDTPMVNNQDHAQRWTGLRGPEGLAALRDVYRARHLLPVPWLDPSDVAHAVAWLLSAEARYVTGVALPVDAGTLAR</sequence>
<dbReference type="Proteomes" id="UP001501598">
    <property type="component" value="Unassembled WGS sequence"/>
</dbReference>
<dbReference type="InterPro" id="IPR057326">
    <property type="entry name" value="KR_dom"/>
</dbReference>
<evidence type="ECO:0000256" key="2">
    <source>
        <dbReference type="ARBA" id="ARBA00023002"/>
    </source>
</evidence>
<evidence type="ECO:0000259" key="3">
    <source>
        <dbReference type="SMART" id="SM00822"/>
    </source>
</evidence>
<dbReference type="InterPro" id="IPR020904">
    <property type="entry name" value="Sc_DH/Rdtase_CS"/>
</dbReference>
<dbReference type="PANTHER" id="PTHR43669">
    <property type="entry name" value="5-KETO-D-GLUCONATE 5-REDUCTASE"/>
    <property type="match status" value="1"/>
</dbReference>
<gene>
    <name evidence="4" type="ORF">GCM10023175_50930</name>
</gene>
<dbReference type="Pfam" id="PF13561">
    <property type="entry name" value="adh_short_C2"/>
    <property type="match status" value="1"/>
</dbReference>
<dbReference type="Gene3D" id="3.40.50.720">
    <property type="entry name" value="NAD(P)-binding Rossmann-like Domain"/>
    <property type="match status" value="1"/>
</dbReference>
<dbReference type="SMART" id="SM00822">
    <property type="entry name" value="PKS_KR"/>
    <property type="match status" value="1"/>
</dbReference>
<name>A0ABP8RXW9_9PSEU</name>
<comment type="caution">
    <text evidence="4">The sequence shown here is derived from an EMBL/GenBank/DDBJ whole genome shotgun (WGS) entry which is preliminary data.</text>
</comment>
<organism evidence="4 5">
    <name type="scientific">Pseudonocardia xishanensis</name>
    <dbReference type="NCBI Taxonomy" id="630995"/>
    <lineage>
        <taxon>Bacteria</taxon>
        <taxon>Bacillati</taxon>
        <taxon>Actinomycetota</taxon>
        <taxon>Actinomycetes</taxon>
        <taxon>Pseudonocardiales</taxon>
        <taxon>Pseudonocardiaceae</taxon>
        <taxon>Pseudonocardia</taxon>
    </lineage>
</organism>
<reference evidence="5" key="1">
    <citation type="journal article" date="2019" name="Int. J. Syst. Evol. Microbiol.">
        <title>The Global Catalogue of Microorganisms (GCM) 10K type strain sequencing project: providing services to taxonomists for standard genome sequencing and annotation.</title>
        <authorList>
            <consortium name="The Broad Institute Genomics Platform"/>
            <consortium name="The Broad Institute Genome Sequencing Center for Infectious Disease"/>
            <person name="Wu L."/>
            <person name="Ma J."/>
        </authorList>
    </citation>
    <scope>NUCLEOTIDE SEQUENCE [LARGE SCALE GENOMIC DNA]</scope>
    <source>
        <strain evidence="5">JCM 17906</strain>
    </source>
</reference>
<dbReference type="RefSeq" id="WP_345423632.1">
    <property type="nucleotide sequence ID" value="NZ_BAABGT010000078.1"/>
</dbReference>
<evidence type="ECO:0000313" key="4">
    <source>
        <dbReference type="EMBL" id="GAA4553936.1"/>
    </source>
</evidence>
<dbReference type="CDD" id="cd05233">
    <property type="entry name" value="SDR_c"/>
    <property type="match status" value="1"/>
</dbReference>
<keyword evidence="2" id="KW-0560">Oxidoreductase</keyword>
<dbReference type="SUPFAM" id="SSF51735">
    <property type="entry name" value="NAD(P)-binding Rossmann-fold domains"/>
    <property type="match status" value="1"/>
</dbReference>
<dbReference type="InterPro" id="IPR036291">
    <property type="entry name" value="NAD(P)-bd_dom_sf"/>
</dbReference>
<accession>A0ABP8RXW9</accession>
<proteinExistence type="inferred from homology"/>
<dbReference type="InterPro" id="IPR002347">
    <property type="entry name" value="SDR_fam"/>
</dbReference>
<comment type="similarity">
    <text evidence="1">Belongs to the short-chain dehydrogenases/reductases (SDR) family.</text>
</comment>
<protein>
    <submittedName>
        <fullName evidence="4">SDR family oxidoreductase</fullName>
    </submittedName>
</protein>